<organism evidence="1 2">
    <name type="scientific">Phytophthora fragariae</name>
    <dbReference type="NCBI Taxonomy" id="53985"/>
    <lineage>
        <taxon>Eukaryota</taxon>
        <taxon>Sar</taxon>
        <taxon>Stramenopiles</taxon>
        <taxon>Oomycota</taxon>
        <taxon>Peronosporomycetes</taxon>
        <taxon>Peronosporales</taxon>
        <taxon>Peronosporaceae</taxon>
        <taxon>Phytophthora</taxon>
    </lineage>
</organism>
<evidence type="ECO:0008006" key="3">
    <source>
        <dbReference type="Google" id="ProtNLM"/>
    </source>
</evidence>
<name>A0A6G0QZG9_9STRA</name>
<dbReference type="Proteomes" id="UP000486351">
    <property type="component" value="Unassembled WGS sequence"/>
</dbReference>
<proteinExistence type="predicted"/>
<evidence type="ECO:0000313" key="1">
    <source>
        <dbReference type="EMBL" id="KAE9310129.1"/>
    </source>
</evidence>
<comment type="caution">
    <text evidence="1">The sequence shown here is derived from an EMBL/GenBank/DDBJ whole genome shotgun (WGS) entry which is preliminary data.</text>
</comment>
<gene>
    <name evidence="1" type="ORF">PF008_g20533</name>
</gene>
<dbReference type="EMBL" id="QXFY01001759">
    <property type="protein sequence ID" value="KAE9310129.1"/>
    <property type="molecule type" value="Genomic_DNA"/>
</dbReference>
<evidence type="ECO:0000313" key="2">
    <source>
        <dbReference type="Proteomes" id="UP000486351"/>
    </source>
</evidence>
<dbReference type="AlphaFoldDB" id="A0A6G0QZG9"/>
<reference evidence="1 2" key="1">
    <citation type="submission" date="2018-09" db="EMBL/GenBank/DDBJ databases">
        <title>Genomic investigation of the strawberry pathogen Phytophthora fragariae indicates pathogenicity is determined by transcriptional variation in three key races.</title>
        <authorList>
            <person name="Adams T.M."/>
            <person name="Armitage A.D."/>
            <person name="Sobczyk M.K."/>
            <person name="Bates H.J."/>
            <person name="Dunwell J.M."/>
            <person name="Nellist C.F."/>
            <person name="Harrison R.J."/>
        </authorList>
    </citation>
    <scope>NUCLEOTIDE SEQUENCE [LARGE SCALE GENOMIC DNA]</scope>
    <source>
        <strain evidence="1 2">NOV-77</strain>
    </source>
</reference>
<accession>A0A6G0QZG9</accession>
<protein>
    <recommendedName>
        <fullName evidence="3">HTH CENPB-type domain-containing protein</fullName>
    </recommendedName>
</protein>
<sequence length="67" mass="7750">MIVEHARKLVVKLRIPPEQQPRLGPSWLHCLQARYGVKWPRAFGESDSVNMDVVADEVKRLRKVIDS</sequence>